<dbReference type="Proteomes" id="UP001470230">
    <property type="component" value="Unassembled WGS sequence"/>
</dbReference>
<sequence>MRNLFNKVGELLAPQPPNELDEFKKDCNTTINVLKSRAVDETTKLKAALSSIGTALLLEINRGNYIRFDYFVQEQILSKIADAVTSELPSEHLEPVLNFFLFFINTNLNSQIAQVSIHSPITKILSKLESLDHKCPKETRDFAIDVWSTCCKKPILLDIMSIQKGNSVSFPLLDFFCSASMTLTEIGLKSRDFLLVLFNKDPNAQDPMPDSFGKYVCQHLYPQLIDFLQAVSGYVSTIQFNGTMTSTMQWIDNLFLVAGGFQMQNVINSFSNLPTFKKHLAASFFLSFFTSSDVKVPVLKYATSQSHINDIILCLNSENAKDQKSAILLLKTLLTIPDSSPFIFPPVCDSPADILSFIPPQWLVQSEGTSSTDAYITDATNRISSLGPRPDRSEINSNNNIFPTLLSMFRRFSSLTVHVDLELTKLLSMFMALAPDLINTDFAEAFKSVVSNYNDVESISNEIKEDALDSPQLRASILAEFGKEIHGTFVASEKIGDLNSLSPE</sequence>
<dbReference type="EMBL" id="JAPFFF010000005">
    <property type="protein sequence ID" value="KAK8889306.1"/>
    <property type="molecule type" value="Genomic_DNA"/>
</dbReference>
<evidence type="ECO:0000313" key="2">
    <source>
        <dbReference type="Proteomes" id="UP001470230"/>
    </source>
</evidence>
<proteinExistence type="predicted"/>
<gene>
    <name evidence="1" type="ORF">M9Y10_034052</name>
</gene>
<name>A0ABR2KEL0_9EUKA</name>
<comment type="caution">
    <text evidence="1">The sequence shown here is derived from an EMBL/GenBank/DDBJ whole genome shotgun (WGS) entry which is preliminary data.</text>
</comment>
<reference evidence="1 2" key="1">
    <citation type="submission" date="2024-04" db="EMBL/GenBank/DDBJ databases">
        <title>Tritrichomonas musculus Genome.</title>
        <authorList>
            <person name="Alves-Ferreira E."/>
            <person name="Grigg M."/>
            <person name="Lorenzi H."/>
            <person name="Galac M."/>
        </authorList>
    </citation>
    <scope>NUCLEOTIDE SEQUENCE [LARGE SCALE GENOMIC DNA]</scope>
    <source>
        <strain evidence="1 2">EAF2021</strain>
    </source>
</reference>
<organism evidence="1 2">
    <name type="scientific">Tritrichomonas musculus</name>
    <dbReference type="NCBI Taxonomy" id="1915356"/>
    <lineage>
        <taxon>Eukaryota</taxon>
        <taxon>Metamonada</taxon>
        <taxon>Parabasalia</taxon>
        <taxon>Tritrichomonadida</taxon>
        <taxon>Tritrichomonadidae</taxon>
        <taxon>Tritrichomonas</taxon>
    </lineage>
</organism>
<protein>
    <submittedName>
        <fullName evidence="1">Uncharacterized protein</fullName>
    </submittedName>
</protein>
<evidence type="ECO:0000313" key="1">
    <source>
        <dbReference type="EMBL" id="KAK8889306.1"/>
    </source>
</evidence>
<keyword evidence="2" id="KW-1185">Reference proteome</keyword>
<accession>A0ABR2KEL0</accession>